<sequence length="88" mass="10127">MGVEYKVIKRISHNVNEEYDIVFDKCTPKIDGVKQDHDELLMRYTKNGNTVNRAPAFDEKDMVKAIVKLFNSAVISDEAKDILRKGIR</sequence>
<gene>
    <name evidence="1" type="ORF">P5G62_015310</name>
</gene>
<keyword evidence="2" id="KW-1185">Reference proteome</keyword>
<dbReference type="EMBL" id="JAROBZ020000001">
    <property type="protein sequence ID" value="MFB3168485.1"/>
    <property type="molecule type" value="Genomic_DNA"/>
</dbReference>
<name>A0ABV4YUF4_9BACI</name>
<comment type="caution">
    <text evidence="1">The sequence shown here is derived from an EMBL/GenBank/DDBJ whole genome shotgun (WGS) entry which is preliminary data.</text>
</comment>
<dbReference type="Proteomes" id="UP001241748">
    <property type="component" value="Unassembled WGS sequence"/>
</dbReference>
<evidence type="ECO:0000313" key="1">
    <source>
        <dbReference type="EMBL" id="MFB3168485.1"/>
    </source>
</evidence>
<evidence type="ECO:0000313" key="2">
    <source>
        <dbReference type="Proteomes" id="UP001241748"/>
    </source>
</evidence>
<accession>A0ABV4YUF4</accession>
<organism evidence="1 2">
    <name type="scientific">Neobacillus driksii</name>
    <dbReference type="NCBI Taxonomy" id="3035913"/>
    <lineage>
        <taxon>Bacteria</taxon>
        <taxon>Bacillati</taxon>
        <taxon>Bacillota</taxon>
        <taxon>Bacilli</taxon>
        <taxon>Bacillales</taxon>
        <taxon>Bacillaceae</taxon>
        <taxon>Neobacillus</taxon>
    </lineage>
</organism>
<dbReference type="RefSeq" id="WP_306072957.1">
    <property type="nucleotide sequence ID" value="NZ_JAROBZ020000001.1"/>
</dbReference>
<proteinExistence type="predicted"/>
<reference evidence="1 2" key="1">
    <citation type="submission" date="2024-05" db="EMBL/GenBank/DDBJ databases">
        <authorList>
            <person name="Venkateswaran K."/>
        </authorList>
    </citation>
    <scope>NUCLEOTIDE SEQUENCE [LARGE SCALE GENOMIC DNA]</scope>
    <source>
        <strain evidence="1 2">179-C4-2-HS</strain>
    </source>
</reference>
<protein>
    <submittedName>
        <fullName evidence="1">Uncharacterized protein</fullName>
    </submittedName>
</protein>